<feature type="transmembrane region" description="Helical" evidence="5">
    <location>
        <begin position="262"/>
        <end position="285"/>
    </location>
</feature>
<dbReference type="SUPFAM" id="SSF103473">
    <property type="entry name" value="MFS general substrate transporter"/>
    <property type="match status" value="1"/>
</dbReference>
<protein>
    <submittedName>
        <fullName evidence="7">ABC-2 type transport system permease protein</fullName>
    </submittedName>
</protein>
<feature type="transmembrane region" description="Helical" evidence="5">
    <location>
        <begin position="225"/>
        <end position="250"/>
    </location>
</feature>
<evidence type="ECO:0000256" key="2">
    <source>
        <dbReference type="ARBA" id="ARBA00022692"/>
    </source>
</evidence>
<dbReference type="GO" id="GO:0140359">
    <property type="term" value="F:ABC-type transporter activity"/>
    <property type="evidence" value="ECO:0007669"/>
    <property type="project" value="InterPro"/>
</dbReference>
<dbReference type="InterPro" id="IPR013525">
    <property type="entry name" value="ABC2_TM"/>
</dbReference>
<evidence type="ECO:0000313" key="8">
    <source>
        <dbReference type="Proteomes" id="UP000199182"/>
    </source>
</evidence>
<evidence type="ECO:0000256" key="3">
    <source>
        <dbReference type="ARBA" id="ARBA00022989"/>
    </source>
</evidence>
<dbReference type="PANTHER" id="PTHR43027:SF1">
    <property type="entry name" value="DOXORUBICIN RESISTANCE ABC TRANSPORTER PERMEASE PROTEIN DRRC-RELATED"/>
    <property type="match status" value="1"/>
</dbReference>
<evidence type="ECO:0000256" key="1">
    <source>
        <dbReference type="ARBA" id="ARBA00004141"/>
    </source>
</evidence>
<keyword evidence="2 5" id="KW-0812">Transmembrane</keyword>
<dbReference type="STRING" id="258515.SAMN05192585_11447"/>
<dbReference type="AlphaFoldDB" id="A0A1G9ZUK9"/>
<comment type="subcellular location">
    <subcellularLocation>
        <location evidence="1">Membrane</location>
        <topology evidence="1">Multi-pass membrane protein</topology>
    </subcellularLocation>
</comment>
<evidence type="ECO:0000256" key="4">
    <source>
        <dbReference type="ARBA" id="ARBA00023136"/>
    </source>
</evidence>
<name>A0A1G9ZUK9_9FIRM</name>
<keyword evidence="3 5" id="KW-1133">Transmembrane helix</keyword>
<feature type="transmembrane region" description="Helical" evidence="5">
    <location>
        <begin position="350"/>
        <end position="372"/>
    </location>
</feature>
<dbReference type="InterPro" id="IPR052902">
    <property type="entry name" value="ABC-2_transporter"/>
</dbReference>
<dbReference type="InterPro" id="IPR036259">
    <property type="entry name" value="MFS_trans_sf"/>
</dbReference>
<sequence length="380" mass="42223">MFLHIFTTRLKCLMRDFGMMFWTALFPILLATLFGLAFTNLSSLDTFKEIPIAVVDNAAYQMSPGLKPALEGVSSEGENKMFLLTACSEEKAAQLLKDDKIKGYLLPLEGDKLRVVVKESGISQTILKSFADHYLQVSSAYKEILMQNPSAIQALMDTTQKDVNYFKEVSTDAKPDDTLVYYFALIAMACLYGGFQGLKEVSAVQANQTCQGARVNLAPVHKMKVFGYSLLAAVLIQILTILLLICYLYFVIGVQFGDKLGYIILAVVAGSFMGVAFGAMVGAVMKKREGIKIAVIIGLSMIFSFLSGLMFPAIKYIVARNVPILSYLNPASLISDAFYALYYYDTLNRYFLNIGLLFGFSGLLFLIVYFIMRRQKYASL</sequence>
<feature type="transmembrane region" description="Helical" evidence="5">
    <location>
        <begin position="20"/>
        <end position="38"/>
    </location>
</feature>
<evidence type="ECO:0000313" key="7">
    <source>
        <dbReference type="EMBL" id="SDN24968.1"/>
    </source>
</evidence>
<dbReference type="Proteomes" id="UP000199182">
    <property type="component" value="Unassembled WGS sequence"/>
</dbReference>
<reference evidence="7 8" key="1">
    <citation type="submission" date="2016-10" db="EMBL/GenBank/DDBJ databases">
        <authorList>
            <person name="de Groot N.N."/>
        </authorList>
    </citation>
    <scope>NUCLEOTIDE SEQUENCE [LARGE SCALE GENOMIC DNA]</scope>
    <source>
        <strain evidence="7 8">CGMCC 1.5012</strain>
    </source>
</reference>
<feature type="domain" description="ABC-2 type transporter transmembrane" evidence="6">
    <location>
        <begin position="19"/>
        <end position="369"/>
    </location>
</feature>
<proteinExistence type="predicted"/>
<gene>
    <name evidence="7" type="ORF">SAMN05192585_11447</name>
</gene>
<feature type="transmembrane region" description="Helical" evidence="5">
    <location>
        <begin position="291"/>
        <end position="312"/>
    </location>
</feature>
<dbReference type="Pfam" id="PF12698">
    <property type="entry name" value="ABC2_membrane_3"/>
    <property type="match status" value="1"/>
</dbReference>
<evidence type="ECO:0000259" key="6">
    <source>
        <dbReference type="Pfam" id="PF12698"/>
    </source>
</evidence>
<organism evidence="7 8">
    <name type="scientific">Acetanaerobacterium elongatum</name>
    <dbReference type="NCBI Taxonomy" id="258515"/>
    <lineage>
        <taxon>Bacteria</taxon>
        <taxon>Bacillati</taxon>
        <taxon>Bacillota</taxon>
        <taxon>Clostridia</taxon>
        <taxon>Eubacteriales</taxon>
        <taxon>Oscillospiraceae</taxon>
        <taxon>Acetanaerobacterium</taxon>
    </lineage>
</organism>
<dbReference type="GO" id="GO:0016020">
    <property type="term" value="C:membrane"/>
    <property type="evidence" value="ECO:0007669"/>
    <property type="project" value="UniProtKB-SubCell"/>
</dbReference>
<dbReference type="OrthoDB" id="9771731at2"/>
<keyword evidence="4 5" id="KW-0472">Membrane</keyword>
<dbReference type="EMBL" id="FNID01000014">
    <property type="protein sequence ID" value="SDN24968.1"/>
    <property type="molecule type" value="Genomic_DNA"/>
</dbReference>
<accession>A0A1G9ZUK9</accession>
<evidence type="ECO:0000256" key="5">
    <source>
        <dbReference type="SAM" id="Phobius"/>
    </source>
</evidence>
<keyword evidence="8" id="KW-1185">Reference proteome</keyword>
<feature type="transmembrane region" description="Helical" evidence="5">
    <location>
        <begin position="179"/>
        <end position="195"/>
    </location>
</feature>
<dbReference type="PANTHER" id="PTHR43027">
    <property type="entry name" value="DOXORUBICIN RESISTANCE ABC TRANSPORTER PERMEASE PROTEIN DRRC-RELATED"/>
    <property type="match status" value="1"/>
</dbReference>
<dbReference type="RefSeq" id="WP_092639835.1">
    <property type="nucleotide sequence ID" value="NZ_FNID01000014.1"/>
</dbReference>